<gene>
    <name evidence="10" type="ORF">KEH51_27645</name>
</gene>
<comment type="caution">
    <text evidence="10">The sequence shown here is derived from an EMBL/GenBank/DDBJ whole genome shotgun (WGS) entry which is preliminary data.</text>
</comment>
<dbReference type="SUPFAM" id="SSF47384">
    <property type="entry name" value="Homodimeric domain of signal transducing histidine kinase"/>
    <property type="match status" value="1"/>
</dbReference>
<dbReference type="GO" id="GO:0005524">
    <property type="term" value="F:ATP binding"/>
    <property type="evidence" value="ECO:0007669"/>
    <property type="project" value="UniProtKB-KW"/>
</dbReference>
<dbReference type="InterPro" id="IPR003661">
    <property type="entry name" value="HisK_dim/P_dom"/>
</dbReference>
<evidence type="ECO:0000256" key="7">
    <source>
        <dbReference type="ARBA" id="ARBA00022840"/>
    </source>
</evidence>
<dbReference type="InterPro" id="IPR036890">
    <property type="entry name" value="HATPase_C_sf"/>
</dbReference>
<dbReference type="PANTHER" id="PTHR43065">
    <property type="entry name" value="SENSOR HISTIDINE KINASE"/>
    <property type="match status" value="1"/>
</dbReference>
<dbReference type="Proteomes" id="UP000680045">
    <property type="component" value="Unassembled WGS sequence"/>
</dbReference>
<keyword evidence="5" id="KW-0547">Nucleotide-binding</keyword>
<reference evidence="10" key="1">
    <citation type="submission" date="2021-04" db="EMBL/GenBank/DDBJ databases">
        <title>Whole genome sequencing of Enterococci isolates from hospitalized patients.</title>
        <authorList>
            <person name="Ogoti B.M."/>
            <person name="Onyambu F.G."/>
        </authorList>
    </citation>
    <scope>NUCLEOTIDE SEQUENCE</scope>
    <source>
        <strain evidence="10">242</strain>
    </source>
</reference>
<sequence length="212" mass="23763">MAAGIAHEIRNPLTTVKGFLQLLREDPEQKDYLEMTVSEVEKIEILANEFLSLAEPEAKVCELIQLNEILDSVITLAEFQAILNDVEIIKEYTTDTASVFGEQNQLKQVFTNVANNAIEAMPNGGKLHIQLNHEGDSAMIRFIDQGCGISNERMKHLGQPFYSTSEKGTGFGLMVSTKIIHEHNGKFISLAKWEKGRLWISVSLSMKVQNEK</sequence>
<dbReference type="CDD" id="cd00082">
    <property type="entry name" value="HisKA"/>
    <property type="match status" value="1"/>
</dbReference>
<dbReference type="SUPFAM" id="SSF55874">
    <property type="entry name" value="ATPase domain of HSP90 chaperone/DNA topoisomerase II/histidine kinase"/>
    <property type="match status" value="1"/>
</dbReference>
<evidence type="ECO:0000256" key="6">
    <source>
        <dbReference type="ARBA" id="ARBA00022777"/>
    </source>
</evidence>
<comment type="catalytic activity">
    <reaction evidence="1">
        <text>ATP + protein L-histidine = ADP + protein N-phospho-L-histidine.</text>
        <dbReference type="EC" id="2.7.13.3"/>
    </reaction>
</comment>
<dbReference type="EC" id="2.7.13.3" evidence="2"/>
<dbReference type="PRINTS" id="PR00344">
    <property type="entry name" value="BCTRLSENSOR"/>
</dbReference>
<name>A0A941FL92_9BACI</name>
<evidence type="ECO:0000256" key="8">
    <source>
        <dbReference type="ARBA" id="ARBA00023012"/>
    </source>
</evidence>
<dbReference type="Gene3D" id="1.10.287.130">
    <property type="match status" value="1"/>
</dbReference>
<dbReference type="Pfam" id="PF02518">
    <property type="entry name" value="HATPase_c"/>
    <property type="match status" value="1"/>
</dbReference>
<organism evidence="10 11">
    <name type="scientific">Peribacillus frigoritolerans</name>
    <dbReference type="NCBI Taxonomy" id="450367"/>
    <lineage>
        <taxon>Bacteria</taxon>
        <taxon>Bacillati</taxon>
        <taxon>Bacillota</taxon>
        <taxon>Bacilli</taxon>
        <taxon>Bacillales</taxon>
        <taxon>Bacillaceae</taxon>
        <taxon>Peribacillus</taxon>
    </lineage>
</organism>
<evidence type="ECO:0000256" key="1">
    <source>
        <dbReference type="ARBA" id="ARBA00000085"/>
    </source>
</evidence>
<evidence type="ECO:0000256" key="3">
    <source>
        <dbReference type="ARBA" id="ARBA00022553"/>
    </source>
</evidence>
<evidence type="ECO:0000256" key="5">
    <source>
        <dbReference type="ARBA" id="ARBA00022741"/>
    </source>
</evidence>
<dbReference type="Pfam" id="PF00512">
    <property type="entry name" value="HisKA"/>
    <property type="match status" value="1"/>
</dbReference>
<keyword evidence="8" id="KW-0902">Two-component regulatory system</keyword>
<evidence type="ECO:0000256" key="4">
    <source>
        <dbReference type="ARBA" id="ARBA00022679"/>
    </source>
</evidence>
<accession>A0A941FL92</accession>
<keyword evidence="4" id="KW-0808">Transferase</keyword>
<dbReference type="PROSITE" id="PS50109">
    <property type="entry name" value="HIS_KIN"/>
    <property type="match status" value="1"/>
</dbReference>
<dbReference type="InterPro" id="IPR004358">
    <property type="entry name" value="Sig_transdc_His_kin-like_C"/>
</dbReference>
<dbReference type="SMART" id="SM00388">
    <property type="entry name" value="HisKA"/>
    <property type="match status" value="1"/>
</dbReference>
<dbReference type="GO" id="GO:0000155">
    <property type="term" value="F:phosphorelay sensor kinase activity"/>
    <property type="evidence" value="ECO:0007669"/>
    <property type="project" value="InterPro"/>
</dbReference>
<dbReference type="SMART" id="SM00387">
    <property type="entry name" value="HATPase_c"/>
    <property type="match status" value="1"/>
</dbReference>
<keyword evidence="7" id="KW-0067">ATP-binding</keyword>
<feature type="domain" description="Histidine kinase" evidence="9">
    <location>
        <begin position="4"/>
        <end position="187"/>
    </location>
</feature>
<dbReference type="InterPro" id="IPR005467">
    <property type="entry name" value="His_kinase_dom"/>
</dbReference>
<protein>
    <recommendedName>
        <fullName evidence="2">histidine kinase</fullName>
        <ecNumber evidence="2">2.7.13.3</ecNumber>
    </recommendedName>
</protein>
<keyword evidence="3" id="KW-0597">Phosphoprotein</keyword>
<evidence type="ECO:0000259" key="9">
    <source>
        <dbReference type="PROSITE" id="PS50109"/>
    </source>
</evidence>
<proteinExistence type="predicted"/>
<dbReference type="InterPro" id="IPR036097">
    <property type="entry name" value="HisK_dim/P_sf"/>
</dbReference>
<dbReference type="InterPro" id="IPR003594">
    <property type="entry name" value="HATPase_dom"/>
</dbReference>
<evidence type="ECO:0000313" key="10">
    <source>
        <dbReference type="EMBL" id="MBR8646220.1"/>
    </source>
</evidence>
<evidence type="ECO:0000313" key="11">
    <source>
        <dbReference type="Proteomes" id="UP000680045"/>
    </source>
</evidence>
<dbReference type="Gene3D" id="3.30.565.10">
    <property type="entry name" value="Histidine kinase-like ATPase, C-terminal domain"/>
    <property type="match status" value="1"/>
</dbReference>
<dbReference type="PANTHER" id="PTHR43065:SF34">
    <property type="entry name" value="SPORULATION KINASE A"/>
    <property type="match status" value="1"/>
</dbReference>
<dbReference type="EMBL" id="JAGTPW010000079">
    <property type="protein sequence ID" value="MBR8646220.1"/>
    <property type="molecule type" value="Genomic_DNA"/>
</dbReference>
<evidence type="ECO:0000256" key="2">
    <source>
        <dbReference type="ARBA" id="ARBA00012438"/>
    </source>
</evidence>
<dbReference type="AlphaFoldDB" id="A0A941FL92"/>
<keyword evidence="6 10" id="KW-0418">Kinase</keyword>